<protein>
    <recommendedName>
        <fullName evidence="4">DUF998 domain-containing protein</fullName>
    </recommendedName>
</protein>
<name>A0A6P1D2G5_9NOCA</name>
<evidence type="ECO:0000313" key="3">
    <source>
        <dbReference type="Proteomes" id="UP000471166"/>
    </source>
</evidence>
<dbReference type="RefSeq" id="WP_163848406.1">
    <property type="nucleotide sequence ID" value="NZ_AP026979.1"/>
</dbReference>
<dbReference type="EMBL" id="JAAGVB010000119">
    <property type="protein sequence ID" value="NEW36835.1"/>
    <property type="molecule type" value="Genomic_DNA"/>
</dbReference>
<organism evidence="2 3">
    <name type="scientific">Nocardia cyriacigeorgica</name>
    <dbReference type="NCBI Taxonomy" id="135487"/>
    <lineage>
        <taxon>Bacteria</taxon>
        <taxon>Bacillati</taxon>
        <taxon>Actinomycetota</taxon>
        <taxon>Actinomycetes</taxon>
        <taxon>Mycobacteriales</taxon>
        <taxon>Nocardiaceae</taxon>
        <taxon>Nocardia</taxon>
    </lineage>
</organism>
<feature type="transmembrane region" description="Helical" evidence="1">
    <location>
        <begin position="133"/>
        <end position="155"/>
    </location>
</feature>
<accession>A0A6P1D2G5</accession>
<evidence type="ECO:0000313" key="2">
    <source>
        <dbReference type="EMBL" id="NEW36835.1"/>
    </source>
</evidence>
<comment type="caution">
    <text evidence="2">The sequence shown here is derived from an EMBL/GenBank/DDBJ whole genome shotgun (WGS) entry which is preliminary data.</text>
</comment>
<sequence length="171" mass="18179">MITVHESAAARAGAAWAQCRTTRYRFAAGLAVAGSLAWAAQAFGAWMQSQEGKWQGNEYLSVGGSSITADNLLTLLSLAYLLVAGLLGRGAVLLLRDRVSGRSTLMAGAWLVTLGQLFAAALAWWPIDAFYHHAPAHIVFATPLVAFPVLTILCLTEVRAAPDEVEPVVSE</sequence>
<evidence type="ECO:0000256" key="1">
    <source>
        <dbReference type="SAM" id="Phobius"/>
    </source>
</evidence>
<feature type="transmembrane region" description="Helical" evidence="1">
    <location>
        <begin position="26"/>
        <end position="47"/>
    </location>
</feature>
<reference evidence="2 3" key="1">
    <citation type="submission" date="2020-01" db="EMBL/GenBank/DDBJ databases">
        <title>Genetics and antimicrobial susceptibilities of Nocardia species isolated from the soil; a comparison with species isolated from humans.</title>
        <authorList>
            <person name="Carrasco G."/>
            <person name="Monzon S."/>
            <person name="Sansegundo M."/>
            <person name="Garcia E."/>
            <person name="Garrido N."/>
            <person name="Medina M.J."/>
            <person name="Villalon P."/>
            <person name="Ramirez-Arocha A.C."/>
            <person name="Jimenez P."/>
            <person name="Cuesta I."/>
            <person name="Valdezate S."/>
        </authorList>
    </citation>
    <scope>NUCLEOTIDE SEQUENCE [LARGE SCALE GENOMIC DNA]</scope>
    <source>
        <strain evidence="2 3">CNM20110626</strain>
    </source>
</reference>
<proteinExistence type="predicted"/>
<evidence type="ECO:0008006" key="4">
    <source>
        <dbReference type="Google" id="ProtNLM"/>
    </source>
</evidence>
<keyword evidence="1" id="KW-0472">Membrane</keyword>
<dbReference type="AlphaFoldDB" id="A0A6P1D2G5"/>
<feature type="transmembrane region" description="Helical" evidence="1">
    <location>
        <begin position="72"/>
        <end position="95"/>
    </location>
</feature>
<dbReference type="Proteomes" id="UP000471166">
    <property type="component" value="Unassembled WGS sequence"/>
</dbReference>
<keyword evidence="1" id="KW-0812">Transmembrane</keyword>
<keyword evidence="1" id="KW-1133">Transmembrane helix</keyword>
<feature type="transmembrane region" description="Helical" evidence="1">
    <location>
        <begin position="107"/>
        <end position="127"/>
    </location>
</feature>
<gene>
    <name evidence="2" type="ORF">GV791_30400</name>
</gene>